<dbReference type="Pfam" id="PF00535">
    <property type="entry name" value="Glycos_transf_2"/>
    <property type="match status" value="2"/>
</dbReference>
<dbReference type="InterPro" id="IPR050256">
    <property type="entry name" value="Glycosyltransferase_2"/>
</dbReference>
<proteinExistence type="predicted"/>
<evidence type="ECO:0000259" key="1">
    <source>
        <dbReference type="Pfam" id="PF00535"/>
    </source>
</evidence>
<evidence type="ECO:0000313" key="2">
    <source>
        <dbReference type="EMBL" id="MBB6408649.1"/>
    </source>
</evidence>
<dbReference type="InterPro" id="IPR029044">
    <property type="entry name" value="Nucleotide-diphossugar_trans"/>
</dbReference>
<dbReference type="GO" id="GO:0016740">
    <property type="term" value="F:transferase activity"/>
    <property type="evidence" value="ECO:0007669"/>
    <property type="project" value="UniProtKB-KW"/>
</dbReference>
<dbReference type="RefSeq" id="WP_184871687.1">
    <property type="nucleotide sequence ID" value="NZ_JACHEF010000001.1"/>
</dbReference>
<evidence type="ECO:0000313" key="3">
    <source>
        <dbReference type="Proteomes" id="UP000556329"/>
    </source>
</evidence>
<dbReference type="EMBL" id="JACHEF010000001">
    <property type="protein sequence ID" value="MBB6408649.1"/>
    <property type="molecule type" value="Genomic_DNA"/>
</dbReference>
<dbReference type="Gene3D" id="3.90.550.10">
    <property type="entry name" value="Spore Coat Polysaccharide Biosynthesis Protein SpsA, Chain A"/>
    <property type="match status" value="1"/>
</dbReference>
<dbReference type="Proteomes" id="UP000556329">
    <property type="component" value="Unassembled WGS sequence"/>
</dbReference>
<accession>A0A841PFC3</accession>
<reference evidence="2 3" key="1">
    <citation type="submission" date="2020-08" db="EMBL/GenBank/DDBJ databases">
        <title>Genomic Encyclopedia of Type Strains, Phase IV (KMG-IV): sequencing the most valuable type-strain genomes for metagenomic binning, comparative biology and taxonomic classification.</title>
        <authorList>
            <person name="Goeker M."/>
        </authorList>
    </citation>
    <scope>NUCLEOTIDE SEQUENCE [LARGE SCALE GENOMIC DNA]</scope>
    <source>
        <strain evidence="2 3">DSM 100039</strain>
    </source>
</reference>
<comment type="caution">
    <text evidence="2">The sequence shown here is derived from an EMBL/GenBank/DDBJ whole genome shotgun (WGS) entry which is preliminary data.</text>
</comment>
<sequence length="256" mass="28860">MLSVIVPVFNEAVTLPHVLAMVSTALPAVAKEIIIVDDGSSDGTREWLKANFPTGSRCATSLTVDIDGGLVFTEEPGIAPVTVRVFHHDRNSGKGAALQTGLAAVKGDVIVIQDADLEYDPADWTVMYDLIVRRKVADVVYGSRFYGRPHRSLYFHHYLANRFISLVFNLLYNQTLTDIECCYKMFTRDVMSRLRLTCNDFGCEIQLSAQIALAGRWRIYEIGISYFGRTYEEGKKIGWRDGVKAIWYLARFRLFS</sequence>
<keyword evidence="3" id="KW-1185">Reference proteome</keyword>
<dbReference type="CDD" id="cd04179">
    <property type="entry name" value="DPM_DPG-synthase_like"/>
    <property type="match status" value="1"/>
</dbReference>
<dbReference type="SUPFAM" id="SSF53448">
    <property type="entry name" value="Nucleotide-diphospho-sugar transferases"/>
    <property type="match status" value="1"/>
</dbReference>
<name>A0A841PFC3_9HYPH</name>
<dbReference type="PANTHER" id="PTHR48090:SF7">
    <property type="entry name" value="RFBJ PROTEIN"/>
    <property type="match status" value="1"/>
</dbReference>
<feature type="domain" description="Glycosyltransferase 2-like" evidence="1">
    <location>
        <begin position="3"/>
        <end position="51"/>
    </location>
</feature>
<feature type="domain" description="Glycosyltransferase 2-like" evidence="1">
    <location>
        <begin position="83"/>
        <end position="193"/>
    </location>
</feature>
<keyword evidence="2" id="KW-0808">Transferase</keyword>
<gene>
    <name evidence="2" type="ORF">HNQ71_001293</name>
</gene>
<organism evidence="2 3">
    <name type="scientific">Mesorhizobium sangaii</name>
    <dbReference type="NCBI Taxonomy" id="505389"/>
    <lineage>
        <taxon>Bacteria</taxon>
        <taxon>Pseudomonadati</taxon>
        <taxon>Pseudomonadota</taxon>
        <taxon>Alphaproteobacteria</taxon>
        <taxon>Hyphomicrobiales</taxon>
        <taxon>Phyllobacteriaceae</taxon>
        <taxon>Mesorhizobium</taxon>
    </lineage>
</organism>
<dbReference type="InterPro" id="IPR001173">
    <property type="entry name" value="Glyco_trans_2-like"/>
</dbReference>
<dbReference type="AlphaFoldDB" id="A0A841PFC3"/>
<dbReference type="PANTHER" id="PTHR48090">
    <property type="entry name" value="UNDECAPRENYL-PHOSPHATE 4-DEOXY-4-FORMAMIDO-L-ARABINOSE TRANSFERASE-RELATED"/>
    <property type="match status" value="1"/>
</dbReference>
<protein>
    <submittedName>
        <fullName evidence="2">Glycosyltransferase involved in cell wall biosynthesis</fullName>
    </submittedName>
</protein>